<name>A0A267GJW2_9PLAT</name>
<dbReference type="EMBL" id="NIVC01000284">
    <property type="protein sequence ID" value="PAA86330.1"/>
    <property type="molecule type" value="Genomic_DNA"/>
</dbReference>
<evidence type="ECO:0000256" key="1">
    <source>
        <dbReference type="SAM" id="MobiDB-lite"/>
    </source>
</evidence>
<protein>
    <submittedName>
        <fullName evidence="2">Uncharacterized protein</fullName>
    </submittedName>
</protein>
<organism evidence="2 3">
    <name type="scientific">Macrostomum lignano</name>
    <dbReference type="NCBI Taxonomy" id="282301"/>
    <lineage>
        <taxon>Eukaryota</taxon>
        <taxon>Metazoa</taxon>
        <taxon>Spiralia</taxon>
        <taxon>Lophotrochozoa</taxon>
        <taxon>Platyhelminthes</taxon>
        <taxon>Rhabditophora</taxon>
        <taxon>Macrostomorpha</taxon>
        <taxon>Macrostomida</taxon>
        <taxon>Macrostomidae</taxon>
        <taxon>Macrostomum</taxon>
    </lineage>
</organism>
<evidence type="ECO:0000313" key="3">
    <source>
        <dbReference type="Proteomes" id="UP000215902"/>
    </source>
</evidence>
<keyword evidence="3" id="KW-1185">Reference proteome</keyword>
<gene>
    <name evidence="2" type="ORF">BOX15_Mlig018904g1</name>
</gene>
<dbReference type="Proteomes" id="UP000215902">
    <property type="component" value="Unassembled WGS sequence"/>
</dbReference>
<feature type="compositionally biased region" description="Low complexity" evidence="1">
    <location>
        <begin position="85"/>
        <end position="105"/>
    </location>
</feature>
<comment type="caution">
    <text evidence="2">The sequence shown here is derived from an EMBL/GenBank/DDBJ whole genome shotgun (WGS) entry which is preliminary data.</text>
</comment>
<feature type="compositionally biased region" description="Basic and acidic residues" evidence="1">
    <location>
        <begin position="129"/>
        <end position="143"/>
    </location>
</feature>
<dbReference type="AlphaFoldDB" id="A0A267GJW2"/>
<proteinExistence type="predicted"/>
<feature type="region of interest" description="Disordered" evidence="1">
    <location>
        <begin position="80"/>
        <end position="156"/>
    </location>
</feature>
<evidence type="ECO:0000313" key="2">
    <source>
        <dbReference type="EMBL" id="PAA86330.1"/>
    </source>
</evidence>
<sequence length="156" mass="17367">QSCNQLHPSITEYLISLALTACCMCNRILQQLGIKRQQQHKPVKQISLCREDQQRNMNPATSSCECEHCQEAVRKFRRVREGKVAAAQSAAAKSEPPESSSPSAENQHNEKQPAAAQPKPLFNYPSLCDESKPERLPRLENHVMRGAQARTASGSD</sequence>
<accession>A0A267GJW2</accession>
<feature type="non-terminal residue" evidence="2">
    <location>
        <position position="1"/>
    </location>
</feature>
<reference evidence="2 3" key="1">
    <citation type="submission" date="2017-06" db="EMBL/GenBank/DDBJ databases">
        <title>A platform for efficient transgenesis in Macrostomum lignano, a flatworm model organism for stem cell research.</title>
        <authorList>
            <person name="Berezikov E."/>
        </authorList>
    </citation>
    <scope>NUCLEOTIDE SEQUENCE [LARGE SCALE GENOMIC DNA]</scope>
    <source>
        <strain evidence="2">DV1</strain>
        <tissue evidence="2">Whole organism</tissue>
    </source>
</reference>